<sequence>MARIKYYYDTETCKYERVKVTKWDITLNLLGFLSVALVMAMGILFILGKYFDSPKEASLKKENEELKLYYEVLNKELDKMEAMGTSLAERDDDIYRVIFEVDRIPASVREAGIGGTERYKQILEQGLQQEELILGTTQRIDQIKRKMFVQTKSYDEIVELAKKKTDYLASVPAIQPISNKELTRLASGFGMRIHPILKIRKMHTGYDFTAPQGTPIYATGDGKVIRVKTNYTGYGKEVEIDHGFGYITKYAHMSAFNVNVGQTVKRGDPIGFVGNTGSSTAPHLHYEVIKDGKKVNPGKYVYKDLSAEEYEKLLEIASRENQSLGY</sequence>
<evidence type="ECO:0000313" key="4">
    <source>
        <dbReference type="EMBL" id="MDN5199775.1"/>
    </source>
</evidence>
<dbReference type="PANTHER" id="PTHR21666">
    <property type="entry name" value="PEPTIDASE-RELATED"/>
    <property type="match status" value="1"/>
</dbReference>
<dbReference type="CDD" id="cd12797">
    <property type="entry name" value="M23_peptidase"/>
    <property type="match status" value="1"/>
</dbReference>
<dbReference type="Proteomes" id="UP001172082">
    <property type="component" value="Unassembled WGS sequence"/>
</dbReference>
<reference evidence="4" key="1">
    <citation type="submission" date="2023-06" db="EMBL/GenBank/DDBJ databases">
        <title>Genomic of Parafulvivirga corallium.</title>
        <authorList>
            <person name="Wang G."/>
        </authorList>
    </citation>
    <scope>NUCLEOTIDE SEQUENCE</scope>
    <source>
        <strain evidence="4">BMA10</strain>
    </source>
</reference>
<organism evidence="4 5">
    <name type="scientific">Splendidivirga corallicola</name>
    <dbReference type="NCBI Taxonomy" id="3051826"/>
    <lineage>
        <taxon>Bacteria</taxon>
        <taxon>Pseudomonadati</taxon>
        <taxon>Bacteroidota</taxon>
        <taxon>Cytophagia</taxon>
        <taxon>Cytophagales</taxon>
        <taxon>Splendidivirgaceae</taxon>
        <taxon>Splendidivirga</taxon>
    </lineage>
</organism>
<gene>
    <name evidence="4" type="ORF">QQ008_00335</name>
</gene>
<evidence type="ECO:0000256" key="2">
    <source>
        <dbReference type="SAM" id="Phobius"/>
    </source>
</evidence>
<keyword evidence="1" id="KW-0175">Coiled coil</keyword>
<dbReference type="InterPro" id="IPR050570">
    <property type="entry name" value="Cell_wall_metabolism_enzyme"/>
</dbReference>
<dbReference type="SUPFAM" id="SSF51261">
    <property type="entry name" value="Duplicated hybrid motif"/>
    <property type="match status" value="1"/>
</dbReference>
<dbReference type="EMBL" id="JAUJEA010000001">
    <property type="protein sequence ID" value="MDN5199775.1"/>
    <property type="molecule type" value="Genomic_DNA"/>
</dbReference>
<evidence type="ECO:0000259" key="3">
    <source>
        <dbReference type="Pfam" id="PF01551"/>
    </source>
</evidence>
<keyword evidence="5" id="KW-1185">Reference proteome</keyword>
<comment type="caution">
    <text evidence="4">The sequence shown here is derived from an EMBL/GenBank/DDBJ whole genome shotgun (WGS) entry which is preliminary data.</text>
</comment>
<dbReference type="InterPro" id="IPR011055">
    <property type="entry name" value="Dup_hybrid_motif"/>
</dbReference>
<feature type="transmembrane region" description="Helical" evidence="2">
    <location>
        <begin position="29"/>
        <end position="51"/>
    </location>
</feature>
<dbReference type="RefSeq" id="WP_346749807.1">
    <property type="nucleotide sequence ID" value="NZ_JAUJEA010000001.1"/>
</dbReference>
<dbReference type="InterPro" id="IPR016047">
    <property type="entry name" value="M23ase_b-sheet_dom"/>
</dbReference>
<dbReference type="Gene3D" id="2.70.70.10">
    <property type="entry name" value="Glucose Permease (Domain IIA)"/>
    <property type="match status" value="1"/>
</dbReference>
<keyword evidence="2" id="KW-0472">Membrane</keyword>
<feature type="coiled-coil region" evidence="1">
    <location>
        <begin position="56"/>
        <end position="83"/>
    </location>
</feature>
<dbReference type="Pfam" id="PF01551">
    <property type="entry name" value="Peptidase_M23"/>
    <property type="match status" value="1"/>
</dbReference>
<proteinExistence type="predicted"/>
<accession>A0ABT8KGE2</accession>
<protein>
    <submittedName>
        <fullName evidence="4">M23 family metallopeptidase</fullName>
        <ecNumber evidence="4">3.4.24.-</ecNumber>
    </submittedName>
</protein>
<evidence type="ECO:0000313" key="5">
    <source>
        <dbReference type="Proteomes" id="UP001172082"/>
    </source>
</evidence>
<feature type="domain" description="M23ase beta-sheet core" evidence="3">
    <location>
        <begin position="201"/>
        <end position="297"/>
    </location>
</feature>
<name>A0ABT8KGE2_9BACT</name>
<keyword evidence="4" id="KW-0378">Hydrolase</keyword>
<keyword evidence="2" id="KW-1133">Transmembrane helix</keyword>
<dbReference type="EC" id="3.4.24.-" evidence="4"/>
<dbReference type="GO" id="GO:0016787">
    <property type="term" value="F:hydrolase activity"/>
    <property type="evidence" value="ECO:0007669"/>
    <property type="project" value="UniProtKB-KW"/>
</dbReference>
<evidence type="ECO:0000256" key="1">
    <source>
        <dbReference type="SAM" id="Coils"/>
    </source>
</evidence>
<dbReference type="PANTHER" id="PTHR21666:SF286">
    <property type="entry name" value="LIPOPROTEIN NLPD"/>
    <property type="match status" value="1"/>
</dbReference>
<keyword evidence="2" id="KW-0812">Transmembrane</keyword>